<organism evidence="7 8">
    <name type="scientific">Brachionus calyciflorus</name>
    <dbReference type="NCBI Taxonomy" id="104777"/>
    <lineage>
        <taxon>Eukaryota</taxon>
        <taxon>Metazoa</taxon>
        <taxon>Spiralia</taxon>
        <taxon>Gnathifera</taxon>
        <taxon>Rotifera</taxon>
        <taxon>Eurotatoria</taxon>
        <taxon>Monogononta</taxon>
        <taxon>Pseudotrocha</taxon>
        <taxon>Ploima</taxon>
        <taxon>Brachionidae</taxon>
        <taxon>Brachionus</taxon>
    </lineage>
</organism>
<feature type="compositionally biased region" description="Gly residues" evidence="6">
    <location>
        <begin position="200"/>
        <end position="213"/>
    </location>
</feature>
<comment type="subunit">
    <text evidence="5">Interacts with CHMP1A, CHMP1B, VPS4A and VTA1. Interacts with SPAST, STAMBP, and USP8. May interact with VPS37B. May associate with the ESCRT-I complex. Interacts with MITD1, in competition with VSP4. Interacts with SPART (via MIT domain); leading to the recruitment of SPART to midbodies. Interacts with SPAST.</text>
</comment>
<feature type="compositionally biased region" description="Polar residues" evidence="6">
    <location>
        <begin position="267"/>
        <end position="282"/>
    </location>
</feature>
<name>A0A813VJ77_9BILA</name>
<accession>A0A813VJ77</accession>
<dbReference type="EMBL" id="CAJNOC010001165">
    <property type="protein sequence ID" value="CAF0841020.1"/>
    <property type="molecule type" value="Genomic_DNA"/>
</dbReference>
<comment type="caution">
    <text evidence="7">The sequence shown here is derived from an EMBL/GenBank/DDBJ whole genome shotgun (WGS) entry which is preliminary data.</text>
</comment>
<protein>
    <recommendedName>
        <fullName evidence="2">IST1 homolog</fullName>
    </recommendedName>
    <alternativeName>
        <fullName evidence="3">Charged multivesicular body protein 8</fullName>
    </alternativeName>
</protein>
<evidence type="ECO:0000256" key="2">
    <source>
        <dbReference type="ARBA" id="ARBA00014513"/>
    </source>
</evidence>
<dbReference type="PANTHER" id="PTHR12161:SF5">
    <property type="entry name" value="IST1 HOMOLOG"/>
    <property type="match status" value="1"/>
</dbReference>
<evidence type="ECO:0000256" key="5">
    <source>
        <dbReference type="ARBA" id="ARBA00046920"/>
    </source>
</evidence>
<dbReference type="FunFam" id="1.20.1260.60:FF:000002">
    <property type="entry name" value="Vacuolar protein sorting-associated protein IST1"/>
    <property type="match status" value="1"/>
</dbReference>
<dbReference type="Proteomes" id="UP000663879">
    <property type="component" value="Unassembled WGS sequence"/>
</dbReference>
<feature type="region of interest" description="Disordered" evidence="6">
    <location>
        <begin position="259"/>
        <end position="284"/>
    </location>
</feature>
<sequence length="297" mass="33850">MSSKLKTNLKVAIQRLKLLQKKKTENARKYTKEIADYLQINKFDRARIKVEYIIREDYIVEGMEIVEMYCDLLLARFGLVESMKELDLGLYECVASLLWVAPRLESECNELRVISDELERKYGKEFCQMCRSNRNDKVNERLMIKMSEQAPGDLLVEKYLVEIAKSHNVPYKPTPEIAVRDPDFFYAALEKNDKNNRNNGPGGSGSGNSGSGGFSEPPVAAKNIYPTNQQVSYIGFNQAPPVQRLKPAEKPVVSTPNVDDFNFPAVPTSTPDVTSNQTFQNNDYDDLTARFERLKKK</sequence>
<reference evidence="7" key="1">
    <citation type="submission" date="2021-02" db="EMBL/GenBank/DDBJ databases">
        <authorList>
            <person name="Nowell W R."/>
        </authorList>
    </citation>
    <scope>NUCLEOTIDE SEQUENCE</scope>
    <source>
        <strain evidence="7">Ploen Becks lab</strain>
    </source>
</reference>
<dbReference type="GO" id="GO:0015031">
    <property type="term" value="P:protein transport"/>
    <property type="evidence" value="ECO:0007669"/>
    <property type="project" value="InterPro"/>
</dbReference>
<dbReference type="Pfam" id="PF03398">
    <property type="entry name" value="Ist1"/>
    <property type="match status" value="1"/>
</dbReference>
<dbReference type="InterPro" id="IPR042277">
    <property type="entry name" value="IST1-like"/>
</dbReference>
<dbReference type="PANTHER" id="PTHR12161">
    <property type="entry name" value="IST1 FAMILY MEMBER"/>
    <property type="match status" value="1"/>
</dbReference>
<gene>
    <name evidence="7" type="ORF">OXX778_LOCUS8456</name>
</gene>
<dbReference type="AlphaFoldDB" id="A0A813VJ77"/>
<evidence type="ECO:0000256" key="1">
    <source>
        <dbReference type="ARBA" id="ARBA00005536"/>
    </source>
</evidence>
<comment type="function">
    <text evidence="4">ESCRT-III-like protein involved in cytokinesis, nuclear envelope reassembly and endosomal tubulation. Is required for efficient abscission during cytokinesis. Involved in recruiting VPS4A and/or VPS4B to the midbody of dividing cells. During late anaphase, involved in nuclear envelope reassembly and mitotic spindle disassembly together with the ESCRT-III complex: IST1 acts by mediating the recruitment of SPAST to the nuclear membrane, leading to microtubule severing. Recruited to the reforming nuclear envelope (NE) during anaphase by LEMD2. Regulates early endosomal tubulation together with the ESCRT-III complex by mediating the recruitment of SPAST.</text>
</comment>
<proteinExistence type="inferred from homology"/>
<evidence type="ECO:0000256" key="3">
    <source>
        <dbReference type="ARBA" id="ARBA00032374"/>
    </source>
</evidence>
<dbReference type="OrthoDB" id="29853at2759"/>
<keyword evidence="8" id="KW-1185">Reference proteome</keyword>
<dbReference type="Gene3D" id="1.20.1260.60">
    <property type="entry name" value="Vacuolar protein sorting-associated protein Ist1"/>
    <property type="match status" value="1"/>
</dbReference>
<dbReference type="InterPro" id="IPR005061">
    <property type="entry name" value="Ist1"/>
</dbReference>
<comment type="similarity">
    <text evidence="1">Belongs to the IST1 family.</text>
</comment>
<feature type="region of interest" description="Disordered" evidence="6">
    <location>
        <begin position="192"/>
        <end position="221"/>
    </location>
</feature>
<evidence type="ECO:0000256" key="6">
    <source>
        <dbReference type="SAM" id="MobiDB-lite"/>
    </source>
</evidence>
<evidence type="ECO:0000313" key="7">
    <source>
        <dbReference type="EMBL" id="CAF0841020.1"/>
    </source>
</evidence>
<evidence type="ECO:0000256" key="4">
    <source>
        <dbReference type="ARBA" id="ARBA00046124"/>
    </source>
</evidence>
<evidence type="ECO:0000313" key="8">
    <source>
        <dbReference type="Proteomes" id="UP000663879"/>
    </source>
</evidence>